<dbReference type="EMBL" id="JARKIE010000055">
    <property type="protein sequence ID" value="KAJ7691902.1"/>
    <property type="molecule type" value="Genomic_DNA"/>
</dbReference>
<name>A0AAD7DI42_MYCRO</name>
<evidence type="ECO:0000313" key="3">
    <source>
        <dbReference type="Proteomes" id="UP001221757"/>
    </source>
</evidence>
<gene>
    <name evidence="2" type="ORF">B0H17DRAFT_872627</name>
</gene>
<comment type="caution">
    <text evidence="2">The sequence shown here is derived from an EMBL/GenBank/DDBJ whole genome shotgun (WGS) entry which is preliminary data.</text>
</comment>
<reference evidence="2" key="1">
    <citation type="submission" date="2023-03" db="EMBL/GenBank/DDBJ databases">
        <title>Massive genome expansion in bonnet fungi (Mycena s.s.) driven by repeated elements and novel gene families across ecological guilds.</title>
        <authorList>
            <consortium name="Lawrence Berkeley National Laboratory"/>
            <person name="Harder C.B."/>
            <person name="Miyauchi S."/>
            <person name="Viragh M."/>
            <person name="Kuo A."/>
            <person name="Thoen E."/>
            <person name="Andreopoulos B."/>
            <person name="Lu D."/>
            <person name="Skrede I."/>
            <person name="Drula E."/>
            <person name="Henrissat B."/>
            <person name="Morin E."/>
            <person name="Kohler A."/>
            <person name="Barry K."/>
            <person name="LaButti K."/>
            <person name="Morin E."/>
            <person name="Salamov A."/>
            <person name="Lipzen A."/>
            <person name="Mereny Z."/>
            <person name="Hegedus B."/>
            <person name="Baldrian P."/>
            <person name="Stursova M."/>
            <person name="Weitz H."/>
            <person name="Taylor A."/>
            <person name="Grigoriev I.V."/>
            <person name="Nagy L.G."/>
            <person name="Martin F."/>
            <person name="Kauserud H."/>
        </authorList>
    </citation>
    <scope>NUCLEOTIDE SEQUENCE</scope>
    <source>
        <strain evidence="2">CBHHK067</strain>
    </source>
</reference>
<keyword evidence="3" id="KW-1185">Reference proteome</keyword>
<feature type="coiled-coil region" evidence="1">
    <location>
        <begin position="26"/>
        <end position="53"/>
    </location>
</feature>
<sequence length="131" mass="14362">LSSNEAPLELDLAAVKSVISDTDARLVCLDTKISRLQDRLKRLEEERAAVSRYHAQNNAILSPLRRMPPEVLGEIFSWTLPSARDAVALGRRGTTSICGSDVGSSPWILGHISSRWRAIALSTPSLWSLVV</sequence>
<organism evidence="2 3">
    <name type="scientific">Mycena rosella</name>
    <name type="common">Pink bonnet</name>
    <name type="synonym">Agaricus rosellus</name>
    <dbReference type="NCBI Taxonomy" id="1033263"/>
    <lineage>
        <taxon>Eukaryota</taxon>
        <taxon>Fungi</taxon>
        <taxon>Dikarya</taxon>
        <taxon>Basidiomycota</taxon>
        <taxon>Agaricomycotina</taxon>
        <taxon>Agaricomycetes</taxon>
        <taxon>Agaricomycetidae</taxon>
        <taxon>Agaricales</taxon>
        <taxon>Marasmiineae</taxon>
        <taxon>Mycenaceae</taxon>
        <taxon>Mycena</taxon>
    </lineage>
</organism>
<protein>
    <recommendedName>
        <fullName evidence="4">F-box domain-containing protein</fullName>
    </recommendedName>
</protein>
<evidence type="ECO:0000256" key="1">
    <source>
        <dbReference type="SAM" id="Coils"/>
    </source>
</evidence>
<dbReference type="Proteomes" id="UP001221757">
    <property type="component" value="Unassembled WGS sequence"/>
</dbReference>
<feature type="non-terminal residue" evidence="2">
    <location>
        <position position="1"/>
    </location>
</feature>
<accession>A0AAD7DI42</accession>
<evidence type="ECO:0000313" key="2">
    <source>
        <dbReference type="EMBL" id="KAJ7691902.1"/>
    </source>
</evidence>
<evidence type="ECO:0008006" key="4">
    <source>
        <dbReference type="Google" id="ProtNLM"/>
    </source>
</evidence>
<keyword evidence="1" id="KW-0175">Coiled coil</keyword>
<dbReference type="AlphaFoldDB" id="A0AAD7DI42"/>
<proteinExistence type="predicted"/>
<feature type="non-terminal residue" evidence="2">
    <location>
        <position position="131"/>
    </location>
</feature>